<protein>
    <submittedName>
        <fullName evidence="1">Uncharacterized protein</fullName>
    </submittedName>
</protein>
<evidence type="ECO:0000313" key="1">
    <source>
        <dbReference type="EMBL" id="GAI76968.1"/>
    </source>
</evidence>
<name>X1R8V1_9ZZZZ</name>
<comment type="caution">
    <text evidence="1">The sequence shown here is derived from an EMBL/GenBank/DDBJ whole genome shotgun (WGS) entry which is preliminary data.</text>
</comment>
<dbReference type="EMBL" id="BARW01010496">
    <property type="protein sequence ID" value="GAI76968.1"/>
    <property type="molecule type" value="Genomic_DNA"/>
</dbReference>
<feature type="non-terminal residue" evidence="1">
    <location>
        <position position="1"/>
    </location>
</feature>
<sequence length="100" mass="11795">RADPFKKLYKRVKIELPLIMKALKYQKQPITPPRRVNKRKFFITSVNFSFLKRKLSTKIPKDRMATDKKPVHLEPKHNPPIIAEIISQPLLLEVIQLIRA</sequence>
<dbReference type="AlphaFoldDB" id="X1R8V1"/>
<accession>X1R8V1</accession>
<gene>
    <name evidence="1" type="ORF">S12H4_20638</name>
</gene>
<organism evidence="1">
    <name type="scientific">marine sediment metagenome</name>
    <dbReference type="NCBI Taxonomy" id="412755"/>
    <lineage>
        <taxon>unclassified sequences</taxon>
        <taxon>metagenomes</taxon>
        <taxon>ecological metagenomes</taxon>
    </lineage>
</organism>
<reference evidence="1" key="1">
    <citation type="journal article" date="2014" name="Front. Microbiol.">
        <title>High frequency of phylogenetically diverse reductive dehalogenase-homologous genes in deep subseafloor sedimentary metagenomes.</title>
        <authorList>
            <person name="Kawai M."/>
            <person name="Futagami T."/>
            <person name="Toyoda A."/>
            <person name="Takaki Y."/>
            <person name="Nishi S."/>
            <person name="Hori S."/>
            <person name="Arai W."/>
            <person name="Tsubouchi T."/>
            <person name="Morono Y."/>
            <person name="Uchiyama I."/>
            <person name="Ito T."/>
            <person name="Fujiyama A."/>
            <person name="Inagaki F."/>
            <person name="Takami H."/>
        </authorList>
    </citation>
    <scope>NUCLEOTIDE SEQUENCE</scope>
    <source>
        <strain evidence="1">Expedition CK06-06</strain>
    </source>
</reference>
<proteinExistence type="predicted"/>